<keyword evidence="2" id="KW-1185">Reference proteome</keyword>
<dbReference type="EMBL" id="LNCD01000086">
    <property type="protein sequence ID" value="KWV50064.1"/>
    <property type="molecule type" value="Genomic_DNA"/>
</dbReference>
<dbReference type="Proteomes" id="UP000068164">
    <property type="component" value="Unassembled WGS sequence"/>
</dbReference>
<dbReference type="OrthoDB" id="8278137at2"/>
<name>A0A109JJP3_9HYPH</name>
<proteinExistence type="predicted"/>
<evidence type="ECO:0000313" key="1">
    <source>
        <dbReference type="EMBL" id="KWV50064.1"/>
    </source>
</evidence>
<protein>
    <submittedName>
        <fullName evidence="1">Uncharacterized protein</fullName>
    </submittedName>
</protein>
<dbReference type="RefSeq" id="WP_062371522.1">
    <property type="nucleotide sequence ID" value="NZ_LNCD01000086.1"/>
</dbReference>
<sequence>MTDLSNVISFTDDINVVFEALSEWCYLHKRDPNSLEGCRAASTLFDLFQDGCDTKDGLLSAMDRSEIAQQVQQALPMG</sequence>
<accession>A0A109JJP3</accession>
<reference evidence="1 2" key="1">
    <citation type="submission" date="2015-11" db="EMBL/GenBank/DDBJ databases">
        <title>Draft Genome Sequence of the Strain BR 10423 (Rhizobium sp.) isolated from nodules of Mimosa pudica.</title>
        <authorList>
            <person name="Barauna A.C."/>
            <person name="Zilli J.E."/>
            <person name="Simoes-Araujo J.L."/>
            <person name="Reis V.M."/>
            <person name="James E.K."/>
            <person name="Reis F.B.Jr."/>
            <person name="Rouws L.F."/>
            <person name="Passos S.R."/>
            <person name="Gois S.R."/>
        </authorList>
    </citation>
    <scope>NUCLEOTIDE SEQUENCE [LARGE SCALE GENOMIC DNA]</scope>
    <source>
        <strain evidence="1 2">BR10423</strain>
    </source>
</reference>
<organism evidence="1 2">
    <name type="scientific">Rhizobium altiplani</name>
    <dbReference type="NCBI Taxonomy" id="1864509"/>
    <lineage>
        <taxon>Bacteria</taxon>
        <taxon>Pseudomonadati</taxon>
        <taxon>Pseudomonadota</taxon>
        <taxon>Alphaproteobacteria</taxon>
        <taxon>Hyphomicrobiales</taxon>
        <taxon>Rhizobiaceae</taxon>
        <taxon>Rhizobium/Agrobacterium group</taxon>
        <taxon>Rhizobium</taxon>
    </lineage>
</organism>
<gene>
    <name evidence="1" type="ORF">AS026_09690</name>
</gene>
<comment type="caution">
    <text evidence="1">The sequence shown here is derived from an EMBL/GenBank/DDBJ whole genome shotgun (WGS) entry which is preliminary data.</text>
</comment>
<dbReference type="AlphaFoldDB" id="A0A109JJP3"/>
<evidence type="ECO:0000313" key="2">
    <source>
        <dbReference type="Proteomes" id="UP000068164"/>
    </source>
</evidence>